<dbReference type="InterPro" id="IPR011333">
    <property type="entry name" value="SKP1/BTB/POZ_sf"/>
</dbReference>
<sequence>MLKYFYCGKIELDFENAIDILKLLIAIDEFGLSILVEHIQEFFINNQLKVDPVGNLKLIFENQSFEALQDLSLEKWYLETRYLEAIFQLRQLDETWL</sequence>
<evidence type="ECO:0000313" key="2">
    <source>
        <dbReference type="Proteomes" id="UP001153678"/>
    </source>
</evidence>
<dbReference type="Proteomes" id="UP001153678">
    <property type="component" value="Unassembled WGS sequence"/>
</dbReference>
<proteinExistence type="predicted"/>
<dbReference type="EMBL" id="CAMKVN010002729">
    <property type="protein sequence ID" value="CAI2182372.1"/>
    <property type="molecule type" value="Genomic_DNA"/>
</dbReference>
<protein>
    <submittedName>
        <fullName evidence="1">15941_t:CDS:1</fullName>
    </submittedName>
</protein>
<name>A0A9W4WRZ8_9GLOM</name>
<organism evidence="1 2">
    <name type="scientific">Funneliformis geosporum</name>
    <dbReference type="NCBI Taxonomy" id="1117311"/>
    <lineage>
        <taxon>Eukaryota</taxon>
        <taxon>Fungi</taxon>
        <taxon>Fungi incertae sedis</taxon>
        <taxon>Mucoromycota</taxon>
        <taxon>Glomeromycotina</taxon>
        <taxon>Glomeromycetes</taxon>
        <taxon>Glomerales</taxon>
        <taxon>Glomeraceae</taxon>
        <taxon>Funneliformis</taxon>
    </lineage>
</organism>
<reference evidence="1" key="1">
    <citation type="submission" date="2022-08" db="EMBL/GenBank/DDBJ databases">
        <authorList>
            <person name="Kallberg Y."/>
            <person name="Tangrot J."/>
            <person name="Rosling A."/>
        </authorList>
    </citation>
    <scope>NUCLEOTIDE SEQUENCE</scope>
    <source>
        <strain evidence="1">Wild A</strain>
    </source>
</reference>
<gene>
    <name evidence="1" type="ORF">FWILDA_LOCUS10548</name>
</gene>
<comment type="caution">
    <text evidence="1">The sequence shown here is derived from an EMBL/GenBank/DDBJ whole genome shotgun (WGS) entry which is preliminary data.</text>
</comment>
<dbReference type="AlphaFoldDB" id="A0A9W4WRZ8"/>
<accession>A0A9W4WRZ8</accession>
<keyword evidence="2" id="KW-1185">Reference proteome</keyword>
<dbReference type="Gene3D" id="3.30.710.10">
    <property type="entry name" value="Potassium Channel Kv1.1, Chain A"/>
    <property type="match status" value="1"/>
</dbReference>
<dbReference type="OrthoDB" id="7492888at2759"/>
<evidence type="ECO:0000313" key="1">
    <source>
        <dbReference type="EMBL" id="CAI2182372.1"/>
    </source>
</evidence>